<evidence type="ECO:0000313" key="2">
    <source>
        <dbReference type="Proteomes" id="UP001515480"/>
    </source>
</evidence>
<dbReference type="AlphaFoldDB" id="A0AB34KC50"/>
<dbReference type="Proteomes" id="UP001515480">
    <property type="component" value="Unassembled WGS sequence"/>
</dbReference>
<comment type="caution">
    <text evidence="1">The sequence shown here is derived from an EMBL/GenBank/DDBJ whole genome shotgun (WGS) entry which is preliminary data.</text>
</comment>
<reference evidence="1 2" key="1">
    <citation type="journal article" date="2024" name="Science">
        <title>Giant polyketide synthase enzymes in the biosynthesis of giant marine polyether toxins.</title>
        <authorList>
            <person name="Fallon T.R."/>
            <person name="Shende V.V."/>
            <person name="Wierzbicki I.H."/>
            <person name="Pendleton A.L."/>
            <person name="Watervoot N.F."/>
            <person name="Auber R.P."/>
            <person name="Gonzalez D.J."/>
            <person name="Wisecaver J.H."/>
            <person name="Moore B.S."/>
        </authorList>
    </citation>
    <scope>NUCLEOTIDE SEQUENCE [LARGE SCALE GENOMIC DNA]</scope>
    <source>
        <strain evidence="1 2">12B1</strain>
    </source>
</reference>
<dbReference type="SUPFAM" id="SSF48452">
    <property type="entry name" value="TPR-like"/>
    <property type="match status" value="1"/>
</dbReference>
<dbReference type="EMBL" id="JBGBPQ010000001">
    <property type="protein sequence ID" value="KAL1530807.1"/>
    <property type="molecule type" value="Genomic_DNA"/>
</dbReference>
<proteinExistence type="predicted"/>
<protein>
    <submittedName>
        <fullName evidence="1">Uncharacterized protein</fullName>
    </submittedName>
</protein>
<accession>A0AB34KC50</accession>
<dbReference type="Gene3D" id="1.25.40.10">
    <property type="entry name" value="Tetratricopeptide repeat domain"/>
    <property type="match status" value="1"/>
</dbReference>
<evidence type="ECO:0000313" key="1">
    <source>
        <dbReference type="EMBL" id="KAL1530807.1"/>
    </source>
</evidence>
<gene>
    <name evidence="1" type="ORF">AB1Y20_001703</name>
</gene>
<organism evidence="1 2">
    <name type="scientific">Prymnesium parvum</name>
    <name type="common">Toxic golden alga</name>
    <dbReference type="NCBI Taxonomy" id="97485"/>
    <lineage>
        <taxon>Eukaryota</taxon>
        <taxon>Haptista</taxon>
        <taxon>Haptophyta</taxon>
        <taxon>Prymnesiophyceae</taxon>
        <taxon>Prymnesiales</taxon>
        <taxon>Prymnesiaceae</taxon>
        <taxon>Prymnesium</taxon>
    </lineage>
</organism>
<sequence>MADARAKFESVHLLARHVLVRARSLFTLEDYAAAAAAFTHCMALTEERTPAHPSDYFEWRGAIVHNIASCHHHLGRADVALAYYELAARDFERALRLEAATPAWLAEGEVNRRRLAFVRQRLEDVHCGRTPRKDTYLDSNGYRHSVEVSPSTREQAAALAAAAEDLCAGRPEPLATIPNALLQLPELREGEASFEGCAESRAPLHYFRDGDAIWFARLEATAVERNTLDS</sequence>
<keyword evidence="2" id="KW-1185">Reference proteome</keyword>
<name>A0AB34KC50_PRYPA</name>
<dbReference type="InterPro" id="IPR011990">
    <property type="entry name" value="TPR-like_helical_dom_sf"/>
</dbReference>